<feature type="binding site" evidence="7">
    <location>
        <position position="252"/>
    </location>
    <ligand>
        <name>glyoxylate</name>
        <dbReference type="ChEBI" id="CHEBI:36655"/>
    </ligand>
</feature>
<dbReference type="EMBL" id="LDAU01000054">
    <property type="protein sequence ID" value="KRX09129.1"/>
    <property type="molecule type" value="Genomic_DNA"/>
</dbReference>
<evidence type="ECO:0000256" key="7">
    <source>
        <dbReference type="PIRSR" id="PIRSR000138-2"/>
    </source>
</evidence>
<feature type="binding site" evidence="7">
    <location>
        <position position="249"/>
    </location>
    <ligand>
        <name>glyoxylate</name>
        <dbReference type="ChEBI" id="CHEBI:36655"/>
    </ligand>
</feature>
<dbReference type="InterPro" id="IPR008259">
    <property type="entry name" value="FMN_hydac_DH_AS"/>
</dbReference>
<feature type="binding site" evidence="7">
    <location>
        <position position="127"/>
    </location>
    <ligand>
        <name>FMN</name>
        <dbReference type="ChEBI" id="CHEBI:58210"/>
    </ligand>
</feature>
<evidence type="ECO:0000256" key="1">
    <source>
        <dbReference type="ARBA" id="ARBA00001917"/>
    </source>
</evidence>
<dbReference type="PANTHER" id="PTHR10578">
    <property type="entry name" value="S -2-HYDROXY-ACID OXIDASE-RELATED"/>
    <property type="match status" value="1"/>
</dbReference>
<evidence type="ECO:0000313" key="10">
    <source>
        <dbReference type="Proteomes" id="UP000054937"/>
    </source>
</evidence>
<evidence type="ECO:0000256" key="5">
    <source>
        <dbReference type="ARBA" id="ARBA00024042"/>
    </source>
</evidence>
<dbReference type="InterPro" id="IPR012133">
    <property type="entry name" value="Alpha-hydoxy_acid_DH_FMN"/>
</dbReference>
<feature type="binding site" evidence="7">
    <location>
        <position position="247"/>
    </location>
    <ligand>
        <name>FMN</name>
        <dbReference type="ChEBI" id="CHEBI:58210"/>
    </ligand>
</feature>
<dbReference type="AlphaFoldDB" id="A0A0V0R3S0"/>
<feature type="binding site" evidence="7">
    <location>
        <position position="105"/>
    </location>
    <ligand>
        <name>FMN</name>
        <dbReference type="ChEBI" id="CHEBI:58210"/>
    </ligand>
</feature>
<dbReference type="SUPFAM" id="SSF51395">
    <property type="entry name" value="FMN-linked oxidoreductases"/>
    <property type="match status" value="1"/>
</dbReference>
<dbReference type="InterPro" id="IPR013785">
    <property type="entry name" value="Aldolase_TIM"/>
</dbReference>
<feature type="active site" description="Proton acceptor" evidence="6">
    <location>
        <position position="249"/>
    </location>
</feature>
<dbReference type="Gene3D" id="3.20.20.70">
    <property type="entry name" value="Aldolase class I"/>
    <property type="match status" value="1"/>
</dbReference>
<feature type="binding site" evidence="7">
    <location>
        <position position="23"/>
    </location>
    <ligand>
        <name>glyoxylate</name>
        <dbReference type="ChEBI" id="CHEBI:36655"/>
    </ligand>
</feature>
<sequence>MIVNANDFEKEARKILPIQYYEYFSSGSNDEITLKRNKKMYQKIYLNPKMLVNVEKINLSTQIFGDQLKLPFGIAPTAFQKLCHPNGEINCLKSAQNNRFIYTLSSLSNTSIDEIIQQNQNAILWFQLYITKSKLLTQKIIELAEKSGFKALVITIDSPVISKREGEVRNKFTTPKDVKLEILKTFTEIIKTIPQNELRYLFKDPTVTWDDIKELKKLTNLPVILKGVMSPESARKCQELGCHIWISNHGGRQLDTTLSTIETLFKIKQSLSINQRKKTEKDNNFTPKIFIDGGVRRGTDILKLLALGADYIFLGRSPLYAMACDGEKGITKLFDILQEELKIAMQLSGCTSINQIDDSIILNVYENKNKEKKFSLQPKL</sequence>
<feature type="binding site" evidence="7">
    <location>
        <position position="155"/>
    </location>
    <ligand>
        <name>FMN</name>
        <dbReference type="ChEBI" id="CHEBI:58210"/>
    </ligand>
</feature>
<evidence type="ECO:0000313" key="9">
    <source>
        <dbReference type="EMBL" id="KRX09129.1"/>
    </source>
</evidence>
<keyword evidence="10" id="KW-1185">Reference proteome</keyword>
<comment type="similarity">
    <text evidence="5">Belongs to the FMN-dependent alpha-hydroxy acid dehydrogenase family.</text>
</comment>
<dbReference type="OMA" id="AGMSNTH"/>
<gene>
    <name evidence="9" type="ORF">PPERSA_08845</name>
</gene>
<reference evidence="9 10" key="1">
    <citation type="journal article" date="2015" name="Sci. Rep.">
        <title>Genome of the facultative scuticociliatosis pathogen Pseudocohnilembus persalinus provides insight into its virulence through horizontal gene transfer.</title>
        <authorList>
            <person name="Xiong J."/>
            <person name="Wang G."/>
            <person name="Cheng J."/>
            <person name="Tian M."/>
            <person name="Pan X."/>
            <person name="Warren A."/>
            <person name="Jiang C."/>
            <person name="Yuan D."/>
            <person name="Miao W."/>
        </authorList>
    </citation>
    <scope>NUCLEOTIDE SEQUENCE [LARGE SCALE GENOMIC DNA]</scope>
    <source>
        <strain evidence="9">36N120E</strain>
    </source>
</reference>
<name>A0A0V0R3S0_PSEPJ</name>
<dbReference type="OrthoDB" id="25826at2759"/>
<organism evidence="9 10">
    <name type="scientific">Pseudocohnilembus persalinus</name>
    <name type="common">Ciliate</name>
    <dbReference type="NCBI Taxonomy" id="266149"/>
    <lineage>
        <taxon>Eukaryota</taxon>
        <taxon>Sar</taxon>
        <taxon>Alveolata</taxon>
        <taxon>Ciliophora</taxon>
        <taxon>Intramacronucleata</taxon>
        <taxon>Oligohymenophorea</taxon>
        <taxon>Scuticociliatia</taxon>
        <taxon>Philasterida</taxon>
        <taxon>Pseudocohnilembidae</taxon>
        <taxon>Pseudocohnilembus</taxon>
    </lineage>
</organism>
<evidence type="ECO:0000256" key="2">
    <source>
        <dbReference type="ARBA" id="ARBA00022630"/>
    </source>
</evidence>
<keyword evidence="3 7" id="KW-0288">FMN</keyword>
<feature type="binding site" evidence="7">
    <location>
        <position position="129"/>
    </location>
    <ligand>
        <name>glyoxylate</name>
        <dbReference type="ChEBI" id="CHEBI:36655"/>
    </ligand>
</feature>
<feature type="binding site" evidence="7">
    <location>
        <begin position="315"/>
        <end position="316"/>
    </location>
    <ligand>
        <name>FMN</name>
        <dbReference type="ChEBI" id="CHEBI:58210"/>
    </ligand>
</feature>
<comment type="cofactor">
    <cofactor evidence="1">
        <name>FMN</name>
        <dbReference type="ChEBI" id="CHEBI:58210"/>
    </cofactor>
</comment>
<feature type="binding site" evidence="7">
    <location>
        <begin position="76"/>
        <end position="78"/>
    </location>
    <ligand>
        <name>FMN</name>
        <dbReference type="ChEBI" id="CHEBI:58210"/>
    </ligand>
</feature>
<dbReference type="InterPro" id="IPR000262">
    <property type="entry name" value="FMN-dep_DH"/>
</dbReference>
<feature type="domain" description="FMN hydroxy acid dehydrogenase" evidence="8">
    <location>
        <begin position="1"/>
        <end position="366"/>
    </location>
</feature>
<proteinExistence type="inferred from homology"/>
<dbReference type="PIRSF" id="PIRSF000138">
    <property type="entry name" value="Al-hdrx_acd_dh"/>
    <property type="match status" value="1"/>
</dbReference>
<dbReference type="GO" id="GO:0016614">
    <property type="term" value="F:oxidoreductase activity, acting on CH-OH group of donors"/>
    <property type="evidence" value="ECO:0007669"/>
    <property type="project" value="UniProtKB-ARBA"/>
</dbReference>
<dbReference type="InterPro" id="IPR037396">
    <property type="entry name" value="FMN_HAD"/>
</dbReference>
<dbReference type="Proteomes" id="UP000054937">
    <property type="component" value="Unassembled WGS sequence"/>
</dbReference>
<feature type="binding site" evidence="7">
    <location>
        <position position="164"/>
    </location>
    <ligand>
        <name>glyoxylate</name>
        <dbReference type="ChEBI" id="CHEBI:36655"/>
    </ligand>
</feature>
<evidence type="ECO:0000259" key="8">
    <source>
        <dbReference type="PROSITE" id="PS51349"/>
    </source>
</evidence>
<dbReference type="PROSITE" id="PS00557">
    <property type="entry name" value="FMN_HYDROXY_ACID_DH_1"/>
    <property type="match status" value="1"/>
</dbReference>
<dbReference type="GO" id="GO:0010181">
    <property type="term" value="F:FMN binding"/>
    <property type="evidence" value="ECO:0007669"/>
    <property type="project" value="InterPro"/>
</dbReference>
<protein>
    <recommendedName>
        <fullName evidence="8">FMN hydroxy acid dehydrogenase domain-containing protein</fullName>
    </recommendedName>
</protein>
<evidence type="ECO:0000256" key="3">
    <source>
        <dbReference type="ARBA" id="ARBA00022643"/>
    </source>
</evidence>
<dbReference type="Pfam" id="PF01070">
    <property type="entry name" value="FMN_dh"/>
    <property type="match status" value="1"/>
</dbReference>
<dbReference type="InParanoid" id="A0A0V0R3S0"/>
<evidence type="ECO:0000256" key="6">
    <source>
        <dbReference type="PIRSR" id="PIRSR000138-1"/>
    </source>
</evidence>
<feature type="binding site" evidence="7">
    <location>
        <begin position="292"/>
        <end position="296"/>
    </location>
    <ligand>
        <name>FMN</name>
        <dbReference type="ChEBI" id="CHEBI:58210"/>
    </ligand>
</feature>
<comment type="caution">
    <text evidence="9">The sequence shown here is derived from an EMBL/GenBank/DDBJ whole genome shotgun (WGS) entry which is preliminary data.</text>
</comment>
<feature type="binding site" evidence="7">
    <location>
        <position position="226"/>
    </location>
    <ligand>
        <name>FMN</name>
        <dbReference type="ChEBI" id="CHEBI:58210"/>
    </ligand>
</feature>
<keyword evidence="4" id="KW-0560">Oxidoreductase</keyword>
<accession>A0A0V0R3S0</accession>
<evidence type="ECO:0000256" key="4">
    <source>
        <dbReference type="ARBA" id="ARBA00023002"/>
    </source>
</evidence>
<dbReference type="CDD" id="cd02809">
    <property type="entry name" value="alpha_hydroxyacid_oxid_FMN"/>
    <property type="match status" value="1"/>
</dbReference>
<dbReference type="PANTHER" id="PTHR10578:SF149">
    <property type="entry name" value="2-HYDROXYACID OXIDASE 2"/>
    <property type="match status" value="1"/>
</dbReference>
<dbReference type="PROSITE" id="PS51349">
    <property type="entry name" value="FMN_HYDROXY_ACID_DH_2"/>
    <property type="match status" value="1"/>
</dbReference>
<keyword evidence="2 7" id="KW-0285">Flavoprotein</keyword>
<dbReference type="FunFam" id="3.20.20.70:FF:000029">
    <property type="entry name" value="L-lactate dehydrogenase"/>
    <property type="match status" value="1"/>
</dbReference>